<evidence type="ECO:0000259" key="6">
    <source>
        <dbReference type="Pfam" id="PF00155"/>
    </source>
</evidence>
<dbReference type="Gene3D" id="3.40.640.10">
    <property type="entry name" value="Type I PLP-dependent aspartate aminotransferase-like (Major domain)"/>
    <property type="match status" value="1"/>
</dbReference>
<dbReference type="NCBIfam" id="TIGR04350">
    <property type="entry name" value="C_S_lyase_PatB"/>
    <property type="match status" value="1"/>
</dbReference>
<dbReference type="PANTHER" id="PTHR43525">
    <property type="entry name" value="PROTEIN MALY"/>
    <property type="match status" value="1"/>
</dbReference>
<feature type="domain" description="Aminotransferase class I/classII large" evidence="6">
    <location>
        <begin position="38"/>
        <end position="384"/>
    </location>
</feature>
<dbReference type="GO" id="GO:0030170">
    <property type="term" value="F:pyridoxal phosphate binding"/>
    <property type="evidence" value="ECO:0007669"/>
    <property type="project" value="InterPro"/>
</dbReference>
<comment type="similarity">
    <text evidence="5">Belongs to the class-II pyridoxal-phosphate-dependent aminotransferase family. MalY/PatB cystathionine beta-lyase subfamily.</text>
</comment>
<evidence type="ECO:0000256" key="2">
    <source>
        <dbReference type="ARBA" id="ARBA00012224"/>
    </source>
</evidence>
<dbReference type="InterPro" id="IPR015421">
    <property type="entry name" value="PyrdxlP-dep_Trfase_major"/>
</dbReference>
<dbReference type="Gene3D" id="3.90.1150.10">
    <property type="entry name" value="Aspartate Aminotransferase, domain 1"/>
    <property type="match status" value="1"/>
</dbReference>
<dbReference type="InterPro" id="IPR015424">
    <property type="entry name" value="PyrdxlP-dep_Trfase"/>
</dbReference>
<dbReference type="EMBL" id="WKKI01000038">
    <property type="protein sequence ID" value="MRX73589.1"/>
    <property type="molecule type" value="Genomic_DNA"/>
</dbReference>
<evidence type="ECO:0000256" key="1">
    <source>
        <dbReference type="ARBA" id="ARBA00001933"/>
    </source>
</evidence>
<accession>A0A7X2J1K8</accession>
<comment type="cofactor">
    <cofactor evidence="1">
        <name>pyridoxal 5'-phosphate</name>
        <dbReference type="ChEBI" id="CHEBI:597326"/>
    </cofactor>
</comment>
<dbReference type="Proteomes" id="UP000448867">
    <property type="component" value="Unassembled WGS sequence"/>
</dbReference>
<dbReference type="PANTHER" id="PTHR43525:SF1">
    <property type="entry name" value="PROTEIN MALY"/>
    <property type="match status" value="1"/>
</dbReference>
<keyword evidence="8" id="KW-1185">Reference proteome</keyword>
<dbReference type="InterPro" id="IPR015422">
    <property type="entry name" value="PyrdxlP-dep_Trfase_small"/>
</dbReference>
<dbReference type="CDD" id="cd00609">
    <property type="entry name" value="AAT_like"/>
    <property type="match status" value="1"/>
</dbReference>
<dbReference type="InterPro" id="IPR004839">
    <property type="entry name" value="Aminotransferase_I/II_large"/>
</dbReference>
<dbReference type="AlphaFoldDB" id="A0A7X2J1K8"/>
<comment type="caution">
    <text evidence="7">The sequence shown here is derived from an EMBL/GenBank/DDBJ whole genome shotgun (WGS) entry which is preliminary data.</text>
</comment>
<keyword evidence="4 7" id="KW-0456">Lyase</keyword>
<dbReference type="GO" id="GO:0047804">
    <property type="term" value="F:cysteine-S-conjugate beta-lyase activity"/>
    <property type="evidence" value="ECO:0007669"/>
    <property type="project" value="UniProtKB-EC"/>
</dbReference>
<keyword evidence="3" id="KW-0663">Pyridoxal phosphate</keyword>
<dbReference type="RefSeq" id="WP_343031582.1">
    <property type="nucleotide sequence ID" value="NZ_WKKI01000038.1"/>
</dbReference>
<dbReference type="Pfam" id="PF00155">
    <property type="entry name" value="Aminotran_1_2"/>
    <property type="match status" value="1"/>
</dbReference>
<sequence length="392" mass="43316">MQLFDFNKHIDRRNSGSVKWDMTKEFFGTDEVLPMWVADMDFEAPPEVIAALQTRITHGVYGYSAAGQSARESVAGWMKTRHSWEIDPEWIVFSPGVVSSISMAIQAYTNPGDTVVVQPPVYTPFFDMTKENGRKIAENPLLLKNGVYDIDFDNLEQKLSHPEAKLFLLCSPHNPGGRVWTAAELSRIGKLCIQHDVILISDEIHSDLLLFGKKHTPAASLSDSIADICITFAAPSKTFNLAGLQASEAIIKKKELRTAFSAVQHKNGIFTLNAAGAAALESAYTYGAKWLDSLLVHLQQNVLFAEKYLTSRIPALTLVKPHSTYLLWIDCRALKSSDAEIKRALLKNGLALESGEKFGAEGRGFVRMNIGCSLTTLKEGLKRLENAVSNLS</sequence>
<dbReference type="SUPFAM" id="SSF53383">
    <property type="entry name" value="PLP-dependent transferases"/>
    <property type="match status" value="1"/>
</dbReference>
<dbReference type="InterPro" id="IPR051798">
    <property type="entry name" value="Class-II_PLP-Dep_Aminotrans"/>
</dbReference>
<evidence type="ECO:0000313" key="7">
    <source>
        <dbReference type="EMBL" id="MRX73589.1"/>
    </source>
</evidence>
<evidence type="ECO:0000256" key="5">
    <source>
        <dbReference type="ARBA" id="ARBA00037974"/>
    </source>
</evidence>
<protein>
    <recommendedName>
        <fullName evidence="2">cysteine-S-conjugate beta-lyase</fullName>
        <ecNumber evidence="2">4.4.1.13</ecNumber>
    </recommendedName>
</protein>
<dbReference type="InterPro" id="IPR027619">
    <property type="entry name" value="C-S_lyase_PatB-like"/>
</dbReference>
<dbReference type="EC" id="4.4.1.13" evidence="2"/>
<organism evidence="7 8">
    <name type="scientific">Metabacillus lacus</name>
    <dbReference type="NCBI Taxonomy" id="1983721"/>
    <lineage>
        <taxon>Bacteria</taxon>
        <taxon>Bacillati</taxon>
        <taxon>Bacillota</taxon>
        <taxon>Bacilli</taxon>
        <taxon>Bacillales</taxon>
        <taxon>Bacillaceae</taxon>
        <taxon>Metabacillus</taxon>
    </lineage>
</organism>
<proteinExistence type="inferred from homology"/>
<reference evidence="7 8" key="1">
    <citation type="submission" date="2019-11" db="EMBL/GenBank/DDBJ databases">
        <title>Bacillus lacus genome.</title>
        <authorList>
            <person name="Allen C.J."/>
            <person name="Newman J.D."/>
        </authorList>
    </citation>
    <scope>NUCLEOTIDE SEQUENCE [LARGE SCALE GENOMIC DNA]</scope>
    <source>
        <strain evidence="7 8">KCTC 33946</strain>
    </source>
</reference>
<evidence type="ECO:0000256" key="3">
    <source>
        <dbReference type="ARBA" id="ARBA00022898"/>
    </source>
</evidence>
<gene>
    <name evidence="7" type="ORF">GJU40_15700</name>
</gene>
<name>A0A7X2J1K8_9BACI</name>
<evidence type="ECO:0000313" key="8">
    <source>
        <dbReference type="Proteomes" id="UP000448867"/>
    </source>
</evidence>
<evidence type="ECO:0000256" key="4">
    <source>
        <dbReference type="ARBA" id="ARBA00023239"/>
    </source>
</evidence>